<dbReference type="GO" id="GO:1990904">
    <property type="term" value="C:ribonucleoprotein complex"/>
    <property type="evidence" value="ECO:0007669"/>
    <property type="project" value="UniProtKB-KW"/>
</dbReference>
<gene>
    <name evidence="12" type="primary">MRPS18B</name>
    <name evidence="12" type="ORF">DERF_005724</name>
    <name evidence="11" type="ORF">HUG17_3337</name>
</gene>
<evidence type="ECO:0000256" key="10">
    <source>
        <dbReference type="ARBA" id="ARBA00035515"/>
    </source>
</evidence>
<dbReference type="PANTHER" id="PTHR13329:SF2">
    <property type="entry name" value="SMALL RIBOSOMAL SUBUNIT PROTEIN MS40"/>
    <property type="match status" value="1"/>
</dbReference>
<dbReference type="Proteomes" id="UP000828236">
    <property type="component" value="Unassembled WGS sequence"/>
</dbReference>
<reference evidence="11" key="2">
    <citation type="submission" date="2020-06" db="EMBL/GenBank/DDBJ databases">
        <authorList>
            <person name="Ji K."/>
            <person name="Li J."/>
        </authorList>
    </citation>
    <scope>NUCLEOTIDE SEQUENCE</scope>
    <source>
        <strain evidence="11">JKM2019</strain>
        <tissue evidence="11">Whole body</tissue>
    </source>
</reference>
<comment type="subcellular location">
    <subcellularLocation>
        <location evidence="1">Mitochondrion</location>
    </subcellularLocation>
</comment>
<keyword evidence="5 11" id="KW-0689">Ribosomal protein</keyword>
<evidence type="ECO:0000313" key="11">
    <source>
        <dbReference type="EMBL" id="KAH7639304.1"/>
    </source>
</evidence>
<name>A0A922I4M0_DERFA</name>
<keyword evidence="4" id="KW-0809">Transit peptide</keyword>
<keyword evidence="6" id="KW-0496">Mitochondrion</keyword>
<dbReference type="OrthoDB" id="21463at2759"/>
<keyword evidence="13" id="KW-1185">Reference proteome</keyword>
<dbReference type="Gene3D" id="4.10.640.10">
    <property type="entry name" value="Ribosomal protein S18"/>
    <property type="match status" value="1"/>
</dbReference>
<organism evidence="12 13">
    <name type="scientific">Dermatophagoides farinae</name>
    <name type="common">American house dust mite</name>
    <dbReference type="NCBI Taxonomy" id="6954"/>
    <lineage>
        <taxon>Eukaryota</taxon>
        <taxon>Metazoa</taxon>
        <taxon>Ecdysozoa</taxon>
        <taxon>Arthropoda</taxon>
        <taxon>Chelicerata</taxon>
        <taxon>Arachnida</taxon>
        <taxon>Acari</taxon>
        <taxon>Acariformes</taxon>
        <taxon>Sarcoptiformes</taxon>
        <taxon>Astigmata</taxon>
        <taxon>Psoroptidia</taxon>
        <taxon>Analgoidea</taxon>
        <taxon>Pyroglyphidae</taxon>
        <taxon>Dermatophagoidinae</taxon>
        <taxon>Dermatophagoides</taxon>
    </lineage>
</organism>
<keyword evidence="3" id="KW-0597">Phosphoprotein</keyword>
<comment type="caution">
    <text evidence="12">The sequence shown here is derived from an EMBL/GenBank/DDBJ whole genome shotgun (WGS) entry which is preliminary data.</text>
</comment>
<evidence type="ECO:0000256" key="6">
    <source>
        <dbReference type="ARBA" id="ARBA00023128"/>
    </source>
</evidence>
<evidence type="ECO:0000313" key="12">
    <source>
        <dbReference type="EMBL" id="KAH9522124.1"/>
    </source>
</evidence>
<dbReference type="Proteomes" id="UP000790347">
    <property type="component" value="Unassembled WGS sequence"/>
</dbReference>
<dbReference type="GO" id="GO:0003735">
    <property type="term" value="F:structural constituent of ribosome"/>
    <property type="evidence" value="ECO:0007669"/>
    <property type="project" value="InterPro"/>
</dbReference>
<comment type="similarity">
    <text evidence="2">Belongs to the bacterial ribosomal protein bS18 family. Mitochondrion-specific ribosomal protein mS40 subfamily.</text>
</comment>
<evidence type="ECO:0000256" key="4">
    <source>
        <dbReference type="ARBA" id="ARBA00022946"/>
    </source>
</evidence>
<proteinExistence type="inferred from homology"/>
<accession>A0A922I4M0</accession>
<evidence type="ECO:0000256" key="8">
    <source>
        <dbReference type="ARBA" id="ARBA00032055"/>
    </source>
</evidence>
<evidence type="ECO:0000256" key="5">
    <source>
        <dbReference type="ARBA" id="ARBA00022980"/>
    </source>
</evidence>
<dbReference type="InterPro" id="IPR001648">
    <property type="entry name" value="Ribosomal_bS18"/>
</dbReference>
<dbReference type="PANTHER" id="PTHR13329">
    <property type="entry name" value="MITOCHONDRIAL RIBOSOMAL PROTEIN S18B"/>
    <property type="match status" value="1"/>
</dbReference>
<protein>
    <recommendedName>
        <fullName evidence="9">Small ribosomal subunit protein mS40</fullName>
    </recommendedName>
    <alternativeName>
        <fullName evidence="8">28S ribosomal protein S18-2, mitochondrial</fullName>
    </alternativeName>
    <alternativeName>
        <fullName evidence="10">28S ribosomal protein S18b, mitochondrial</fullName>
    </alternativeName>
</protein>
<dbReference type="Pfam" id="PF01084">
    <property type="entry name" value="Ribosomal_S18"/>
    <property type="match status" value="1"/>
</dbReference>
<evidence type="ECO:0000256" key="9">
    <source>
        <dbReference type="ARBA" id="ARBA00035130"/>
    </source>
</evidence>
<reference evidence="12" key="1">
    <citation type="submission" date="2013-05" db="EMBL/GenBank/DDBJ databases">
        <authorList>
            <person name="Yim A.K.Y."/>
            <person name="Chan T.F."/>
            <person name="Ji K.M."/>
            <person name="Liu X.Y."/>
            <person name="Zhou J.W."/>
            <person name="Li R.Q."/>
            <person name="Yang K.Y."/>
            <person name="Li J."/>
            <person name="Li M."/>
            <person name="Law P.T.W."/>
            <person name="Wu Y.L."/>
            <person name="Cai Z.L."/>
            <person name="Qin H."/>
            <person name="Bao Y."/>
            <person name="Leung R.K.K."/>
            <person name="Ng P.K.S."/>
            <person name="Zou J."/>
            <person name="Zhong X.J."/>
            <person name="Ran P.X."/>
            <person name="Zhong N.S."/>
            <person name="Liu Z.G."/>
            <person name="Tsui S.K.W."/>
        </authorList>
    </citation>
    <scope>NUCLEOTIDE SEQUENCE</scope>
    <source>
        <strain evidence="12">Derf</strain>
        <tissue evidence="12">Whole organism</tissue>
    </source>
</reference>
<dbReference type="InterPro" id="IPR036870">
    <property type="entry name" value="Ribosomal_bS18_sf"/>
</dbReference>
<dbReference type="GO" id="GO:0005739">
    <property type="term" value="C:mitochondrion"/>
    <property type="evidence" value="ECO:0007669"/>
    <property type="project" value="UniProtKB-SubCell"/>
</dbReference>
<dbReference type="GO" id="GO:0032543">
    <property type="term" value="P:mitochondrial translation"/>
    <property type="evidence" value="ECO:0007669"/>
    <property type="project" value="InterPro"/>
</dbReference>
<dbReference type="InterPro" id="IPR040054">
    <property type="entry name" value="MRPS18B"/>
</dbReference>
<evidence type="ECO:0000256" key="7">
    <source>
        <dbReference type="ARBA" id="ARBA00023274"/>
    </source>
</evidence>
<sequence>MNQIIPMTRFLRQNLSTITSYRRIISMNANQIRFCSQDKRNDDTKTNRKQIERENRDRRIPVELDTSIRYMKSDAFKETYQDYKIWELFRRNFKGQFSPAVPRLSCVGDDGFVKTSNPCAICRDRYLVLHHKNIELLRQFISPHTGYVYSNSILCLCHEQYEKLCVAVTLAKNYGYIDFEVPHRHYDYQYHYKL</sequence>
<reference evidence="12" key="4">
    <citation type="journal article" date="2022" name="Res Sq">
        <title>Comparative Genomics Reveals Insights into the Divergent Evolution of Astigmatic Mites and Household Pest Adaptations.</title>
        <authorList>
            <person name="Xiong Q."/>
            <person name="Wan A.T.-Y."/>
            <person name="Liu X.-Y."/>
            <person name="Fung C.S.-H."/>
            <person name="Xiao X."/>
            <person name="Malainual N."/>
            <person name="Hou J."/>
            <person name="Wang L."/>
            <person name="Wang M."/>
            <person name="Yang K."/>
            <person name="Cui Y."/>
            <person name="Leung E."/>
            <person name="Nong W."/>
            <person name="Shin S.-K."/>
            <person name="Au S."/>
            <person name="Jeong K.Y."/>
            <person name="Chew F.T."/>
            <person name="Hui J."/>
            <person name="Leung T.F."/>
            <person name="Tungtrongchitr A."/>
            <person name="Zhong N."/>
            <person name="Liu Z."/>
            <person name="Tsui S."/>
        </authorList>
    </citation>
    <scope>NUCLEOTIDE SEQUENCE</scope>
    <source>
        <strain evidence="12">Derf</strain>
        <tissue evidence="12">Whole organism</tissue>
    </source>
</reference>
<dbReference type="EMBL" id="ASGP02000002">
    <property type="protein sequence ID" value="KAH9522124.1"/>
    <property type="molecule type" value="Genomic_DNA"/>
</dbReference>
<evidence type="ECO:0000313" key="13">
    <source>
        <dbReference type="Proteomes" id="UP000790347"/>
    </source>
</evidence>
<dbReference type="AlphaFoldDB" id="A0A922I4M0"/>
<keyword evidence="7" id="KW-0687">Ribonucleoprotein</keyword>
<dbReference type="SUPFAM" id="SSF46911">
    <property type="entry name" value="Ribosomal protein S18"/>
    <property type="match status" value="1"/>
</dbReference>
<reference evidence="11" key="3">
    <citation type="journal article" date="2021" name="World Allergy Organ. J.">
        <title>Chromosome-level assembly of Dermatophagoides farinae genome and transcriptome reveals two novel allergens Der f 37 and Der f 39.</title>
        <authorList>
            <person name="Chen J."/>
            <person name="Cai Z."/>
            <person name="Fan D."/>
            <person name="Hu J."/>
            <person name="Hou Y."/>
            <person name="He Y."/>
            <person name="Zhang Z."/>
            <person name="Zhao Z."/>
            <person name="Gao P."/>
            <person name="Hu W."/>
            <person name="Sun J."/>
            <person name="Li J."/>
            <person name="Ji K."/>
        </authorList>
    </citation>
    <scope>NUCLEOTIDE SEQUENCE</scope>
    <source>
        <strain evidence="11">JKM2019</strain>
    </source>
</reference>
<dbReference type="EMBL" id="SDOV01000007">
    <property type="protein sequence ID" value="KAH7639304.1"/>
    <property type="molecule type" value="Genomic_DNA"/>
</dbReference>
<evidence type="ECO:0000256" key="3">
    <source>
        <dbReference type="ARBA" id="ARBA00022553"/>
    </source>
</evidence>
<evidence type="ECO:0000256" key="1">
    <source>
        <dbReference type="ARBA" id="ARBA00004173"/>
    </source>
</evidence>
<dbReference type="GO" id="GO:0005840">
    <property type="term" value="C:ribosome"/>
    <property type="evidence" value="ECO:0007669"/>
    <property type="project" value="UniProtKB-KW"/>
</dbReference>
<evidence type="ECO:0000256" key="2">
    <source>
        <dbReference type="ARBA" id="ARBA00006136"/>
    </source>
</evidence>